<sequence length="67" mass="7500">MKGMILDYTGNDAFILLEDDSVITMPLTSFETIMPIGTNISLTNLFNKSSNTNYKSSQMLNKTVDFL</sequence>
<reference evidence="1 2" key="1">
    <citation type="submission" date="2015-09" db="EMBL/GenBank/DDBJ databases">
        <authorList>
            <consortium name="Pathogen Informatics"/>
        </authorList>
    </citation>
    <scope>NUCLEOTIDE SEQUENCE [LARGE SCALE GENOMIC DNA]</scope>
    <source>
        <strain evidence="1 2">2789STDY5834855</strain>
    </source>
</reference>
<gene>
    <name evidence="1" type="ORF">ERS852470_00599</name>
</gene>
<proteinExistence type="predicted"/>
<dbReference type="Proteomes" id="UP000095558">
    <property type="component" value="Unassembled WGS sequence"/>
</dbReference>
<accession>A0A174JSI4</accession>
<evidence type="ECO:0000313" key="2">
    <source>
        <dbReference type="Proteomes" id="UP000095558"/>
    </source>
</evidence>
<organism evidence="1 2">
    <name type="scientific">Clostridium disporicum</name>
    <dbReference type="NCBI Taxonomy" id="84024"/>
    <lineage>
        <taxon>Bacteria</taxon>
        <taxon>Bacillati</taxon>
        <taxon>Bacillota</taxon>
        <taxon>Clostridia</taxon>
        <taxon>Eubacteriales</taxon>
        <taxon>Clostridiaceae</taxon>
        <taxon>Clostridium</taxon>
    </lineage>
</organism>
<dbReference type="EMBL" id="CYZV01000005">
    <property type="protein sequence ID" value="CUN73746.1"/>
    <property type="molecule type" value="Genomic_DNA"/>
</dbReference>
<dbReference type="OrthoDB" id="1918088at2"/>
<dbReference type="GeneID" id="83012565"/>
<protein>
    <submittedName>
        <fullName evidence="1">Uncharacterized protein</fullName>
    </submittedName>
</protein>
<dbReference type="RefSeq" id="WP_042400124.1">
    <property type="nucleotide sequence ID" value="NZ_CYYT01000050.1"/>
</dbReference>
<dbReference type="AlphaFoldDB" id="A0A174JSI4"/>
<evidence type="ECO:0000313" key="1">
    <source>
        <dbReference type="EMBL" id="CUN73746.1"/>
    </source>
</evidence>
<name>A0A174JSI4_9CLOT</name>